<evidence type="ECO:0000256" key="1">
    <source>
        <dbReference type="SAM" id="SignalP"/>
    </source>
</evidence>
<dbReference type="PROSITE" id="PS51257">
    <property type="entry name" value="PROKAR_LIPOPROTEIN"/>
    <property type="match status" value="1"/>
</dbReference>
<protein>
    <recommendedName>
        <fullName evidence="4">Lipoprotein</fullName>
    </recommendedName>
</protein>
<dbReference type="Proteomes" id="UP000281098">
    <property type="component" value="Unassembled WGS sequence"/>
</dbReference>
<accession>A0ABX9YXY5</accession>
<feature type="chain" id="PRO_5047349686" description="Lipoprotein" evidence="1">
    <location>
        <begin position="23"/>
        <end position="66"/>
    </location>
</feature>
<sequence>MKARLVTFAVSFLLAGCALGNADPAASPDQPRAAPASSSRLVDYAGHPCGNQNLHVKTHPCVFPRR</sequence>
<name>A0ABX9YXY5_9BURK</name>
<comment type="caution">
    <text evidence="2">The sequence shown here is derived from an EMBL/GenBank/DDBJ whole genome shotgun (WGS) entry which is preliminary data.</text>
</comment>
<evidence type="ECO:0000313" key="3">
    <source>
        <dbReference type="Proteomes" id="UP000281098"/>
    </source>
</evidence>
<gene>
    <name evidence="2" type="ORF">DF017_01130</name>
</gene>
<keyword evidence="1" id="KW-0732">Signal</keyword>
<reference evidence="2 3" key="1">
    <citation type="submission" date="2018-08" db="EMBL/GenBank/DDBJ databases">
        <title>Comparative analysis of Burkholderia isolates from Puerto Rico.</title>
        <authorList>
            <person name="Hall C."/>
            <person name="Sahl J."/>
            <person name="Wagner D."/>
        </authorList>
    </citation>
    <scope>NUCLEOTIDE SEQUENCE [LARGE SCALE GENOMIC DNA]</scope>
    <source>
        <strain evidence="2 3">Bp8966</strain>
    </source>
</reference>
<feature type="signal peptide" evidence="1">
    <location>
        <begin position="1"/>
        <end position="22"/>
    </location>
</feature>
<evidence type="ECO:0000313" key="2">
    <source>
        <dbReference type="EMBL" id="RQY99809.1"/>
    </source>
</evidence>
<proteinExistence type="predicted"/>
<organism evidence="2 3">
    <name type="scientific">Burkholderia stagnalis</name>
    <dbReference type="NCBI Taxonomy" id="1503054"/>
    <lineage>
        <taxon>Bacteria</taxon>
        <taxon>Pseudomonadati</taxon>
        <taxon>Pseudomonadota</taxon>
        <taxon>Betaproteobacteria</taxon>
        <taxon>Burkholderiales</taxon>
        <taxon>Burkholderiaceae</taxon>
        <taxon>Burkholderia</taxon>
        <taxon>Burkholderia cepacia complex</taxon>
    </lineage>
</organism>
<dbReference type="RefSeq" id="WP_124490225.1">
    <property type="nucleotide sequence ID" value="NZ_QTOI01000001.1"/>
</dbReference>
<evidence type="ECO:0008006" key="4">
    <source>
        <dbReference type="Google" id="ProtNLM"/>
    </source>
</evidence>
<keyword evidence="3" id="KW-1185">Reference proteome</keyword>
<dbReference type="EMBL" id="QTPM01000001">
    <property type="protein sequence ID" value="RQY99809.1"/>
    <property type="molecule type" value="Genomic_DNA"/>
</dbReference>